<name>A0A7S4WHB6_9STRA</name>
<accession>A0A7S4WHB6</accession>
<proteinExistence type="predicted"/>
<feature type="compositionally biased region" description="Basic and acidic residues" evidence="1">
    <location>
        <begin position="245"/>
        <end position="254"/>
    </location>
</feature>
<dbReference type="EMBL" id="HBNS01055691">
    <property type="protein sequence ID" value="CAE4658672.1"/>
    <property type="molecule type" value="Transcribed_RNA"/>
</dbReference>
<organism evidence="2">
    <name type="scientific">Ditylum brightwellii</name>
    <dbReference type="NCBI Taxonomy" id="49249"/>
    <lineage>
        <taxon>Eukaryota</taxon>
        <taxon>Sar</taxon>
        <taxon>Stramenopiles</taxon>
        <taxon>Ochrophyta</taxon>
        <taxon>Bacillariophyta</taxon>
        <taxon>Mediophyceae</taxon>
        <taxon>Lithodesmiophycidae</taxon>
        <taxon>Lithodesmiales</taxon>
        <taxon>Lithodesmiaceae</taxon>
        <taxon>Ditylum</taxon>
    </lineage>
</organism>
<feature type="region of interest" description="Disordered" evidence="1">
    <location>
        <begin position="233"/>
        <end position="265"/>
    </location>
</feature>
<evidence type="ECO:0000256" key="1">
    <source>
        <dbReference type="SAM" id="MobiDB-lite"/>
    </source>
</evidence>
<evidence type="ECO:0000313" key="2">
    <source>
        <dbReference type="EMBL" id="CAE4658672.1"/>
    </source>
</evidence>
<dbReference type="AlphaFoldDB" id="A0A7S4WHB6"/>
<reference evidence="2" key="1">
    <citation type="submission" date="2021-01" db="EMBL/GenBank/DDBJ databases">
        <authorList>
            <person name="Corre E."/>
            <person name="Pelletier E."/>
            <person name="Niang G."/>
            <person name="Scheremetjew M."/>
            <person name="Finn R."/>
            <person name="Kale V."/>
            <person name="Holt S."/>
            <person name="Cochrane G."/>
            <person name="Meng A."/>
            <person name="Brown T."/>
            <person name="Cohen L."/>
        </authorList>
    </citation>
    <scope>NUCLEOTIDE SEQUENCE</scope>
    <source>
        <strain evidence="2">GSO104</strain>
    </source>
</reference>
<gene>
    <name evidence="2" type="ORF">DBRI00130_LOCUS40238</name>
</gene>
<sequence length="346" mass="38391">MQATRRLLSQTGVTSQVPPRGTLDVLKSAGNACLSLLSQQNRDSFLDSLNSGIIRPEVLGQSEMGMAKILALHNDLSSPLFSKYKFEVTEFTEGVKPALCRFHEVQSLLQTKVGDEKKEGNKGDDIKDEQLEREQKALRDFLAMDISNMESGGMASIAEAVGMRLNWTEEAKEDPESLAGQLMSMLTDEYFKIVELTANASFMRDGRFRYVDGSAEINNVALLSARALEIPNSTDDAEETISPIDEDRPMKDESLDGPLKKSTQSDMPVGVQMEVLYDVKMTYEHTDVGGKEAENVGDGEELTRTSILVAVFEAWLHGDPDGNDSLRWKLAVVRPAWEFPLINQYS</sequence>
<protein>
    <submittedName>
        <fullName evidence="2">Uncharacterized protein</fullName>
    </submittedName>
</protein>